<dbReference type="GeneID" id="71514777"/>
<dbReference type="InterPro" id="IPR052048">
    <property type="entry name" value="ST_Response_Regulator"/>
</dbReference>
<dbReference type="Proteomes" id="UP000182945">
    <property type="component" value="Chromosome"/>
</dbReference>
<dbReference type="SMART" id="SM00448">
    <property type="entry name" value="REC"/>
    <property type="match status" value="1"/>
</dbReference>
<evidence type="ECO:0000256" key="1">
    <source>
        <dbReference type="PROSITE-ProRule" id="PRU00169"/>
    </source>
</evidence>
<name>A0AAC9NL96_VIRHA</name>
<protein>
    <submittedName>
        <fullName evidence="3 4">Response regulator</fullName>
    </submittedName>
</protein>
<gene>
    <name evidence="3" type="ORF">BME96_10260</name>
    <name evidence="4" type="ORF">IC602_16860</name>
</gene>
<dbReference type="Gene3D" id="3.40.50.2300">
    <property type="match status" value="1"/>
</dbReference>
<dbReference type="CDD" id="cd17542">
    <property type="entry name" value="REC_CheY"/>
    <property type="match status" value="1"/>
</dbReference>
<dbReference type="GO" id="GO:0000160">
    <property type="term" value="P:phosphorelay signal transduction system"/>
    <property type="evidence" value="ECO:0007669"/>
    <property type="project" value="InterPro"/>
</dbReference>
<dbReference type="InterPro" id="IPR011006">
    <property type="entry name" value="CheY-like_superfamily"/>
</dbReference>
<evidence type="ECO:0000259" key="2">
    <source>
        <dbReference type="PROSITE" id="PS50110"/>
    </source>
</evidence>
<organism evidence="3 5">
    <name type="scientific">Virgibacillus halodenitrificans</name>
    <name type="common">Bacillus halodenitrificans</name>
    <dbReference type="NCBI Taxonomy" id="1482"/>
    <lineage>
        <taxon>Bacteria</taxon>
        <taxon>Bacillati</taxon>
        <taxon>Bacillota</taxon>
        <taxon>Bacilli</taxon>
        <taxon>Bacillales</taxon>
        <taxon>Bacillaceae</taxon>
        <taxon>Virgibacillus</taxon>
    </lineage>
</organism>
<dbReference type="Proteomes" id="UP000621631">
    <property type="component" value="Unassembled WGS sequence"/>
</dbReference>
<evidence type="ECO:0000313" key="4">
    <source>
        <dbReference type="EMBL" id="MBD1224283.1"/>
    </source>
</evidence>
<reference evidence="3 5" key="1">
    <citation type="submission" date="2016-11" db="EMBL/GenBank/DDBJ databases">
        <title>Complete genome sequencing of Virgibacillus halodenitrificans PDB-F2.</title>
        <authorList>
            <person name="Sun Z."/>
            <person name="Zhou Y."/>
            <person name="Li H."/>
        </authorList>
    </citation>
    <scope>NUCLEOTIDE SEQUENCE [LARGE SCALE GENOMIC DNA]</scope>
    <source>
        <strain evidence="3 5">PDB-F2</strain>
    </source>
</reference>
<dbReference type="Pfam" id="PF00072">
    <property type="entry name" value="Response_reg"/>
    <property type="match status" value="1"/>
</dbReference>
<dbReference type="PANTHER" id="PTHR43228">
    <property type="entry name" value="TWO-COMPONENT RESPONSE REGULATOR"/>
    <property type="match status" value="1"/>
</dbReference>
<dbReference type="SUPFAM" id="SSF52172">
    <property type="entry name" value="CheY-like"/>
    <property type="match status" value="1"/>
</dbReference>
<dbReference type="AlphaFoldDB" id="A0AAC9NL96"/>
<evidence type="ECO:0000313" key="5">
    <source>
        <dbReference type="Proteomes" id="UP000182945"/>
    </source>
</evidence>
<accession>A0AAC9NL96</accession>
<dbReference type="PANTHER" id="PTHR43228:SF1">
    <property type="entry name" value="TWO-COMPONENT RESPONSE REGULATOR ARR22"/>
    <property type="match status" value="1"/>
</dbReference>
<dbReference type="KEGG" id="vhl:BME96_10260"/>
<reference evidence="4 6" key="2">
    <citation type="submission" date="2020-09" db="EMBL/GenBank/DDBJ databases">
        <title>Draft Genome Sequences of Oil-Oxidizing Bacteria Halomonas titanicae, Marinobacter lutaoensis, and Virgibacillus halodenitrificans Isolated from Highly Saline Environments.</title>
        <authorList>
            <person name="Grouzdev D.S."/>
            <person name="Sokolova D.S."/>
            <person name="Semenova E.M."/>
            <person name="Borzenkov I.A."/>
            <person name="Bidzhieva S.K."/>
            <person name="Poltaraus A.B."/>
            <person name="Nazina T.N."/>
        </authorList>
    </citation>
    <scope>NUCLEOTIDE SEQUENCE [LARGE SCALE GENOMIC DNA]</scope>
    <source>
        <strain evidence="4 6">VKM B-3472D</strain>
    </source>
</reference>
<feature type="domain" description="Response regulatory" evidence="2">
    <location>
        <begin position="3"/>
        <end position="118"/>
    </location>
</feature>
<dbReference type="RefSeq" id="WP_019378482.1">
    <property type="nucleotide sequence ID" value="NZ_CP017962.1"/>
</dbReference>
<evidence type="ECO:0000313" key="6">
    <source>
        <dbReference type="Proteomes" id="UP000621631"/>
    </source>
</evidence>
<dbReference type="PROSITE" id="PS50110">
    <property type="entry name" value="RESPONSE_REGULATORY"/>
    <property type="match status" value="1"/>
</dbReference>
<keyword evidence="1" id="KW-0597">Phosphoprotein</keyword>
<sequence>MGQVLLVDDTAFIRMSLTSILTEAGHEVVGEANDGLEAIQQYKKLMPDLVIMDITMPVMNGIESLKEIITFDSDAQIIMCSAMNQQKVVVEAIESGAKDFLVKPFNENCVLETLNRVLHINHNSFKSN</sequence>
<dbReference type="EMBL" id="CP017962">
    <property type="protein sequence ID" value="APC48534.1"/>
    <property type="molecule type" value="Genomic_DNA"/>
</dbReference>
<evidence type="ECO:0000313" key="3">
    <source>
        <dbReference type="EMBL" id="APC48534.1"/>
    </source>
</evidence>
<keyword evidence="6" id="KW-1185">Reference proteome</keyword>
<proteinExistence type="predicted"/>
<dbReference type="EMBL" id="JACWEZ010000015">
    <property type="protein sequence ID" value="MBD1224283.1"/>
    <property type="molecule type" value="Genomic_DNA"/>
</dbReference>
<dbReference type="InterPro" id="IPR001789">
    <property type="entry name" value="Sig_transdc_resp-reg_receiver"/>
</dbReference>
<feature type="modified residue" description="4-aspartylphosphate" evidence="1">
    <location>
        <position position="53"/>
    </location>
</feature>